<sequence>MAASIQQFQSLTRQLLTYCISSQAFGISFQSLRRQLPSFRHQLSKLTAATPKKRHQLPSLRQLLKLQRHLPTLALPNGTPQVTLLQRLFSRPCRTTLFTYDAKATCWHLMKNKQNQLPSFRHQLPKFTLAAPKFSASASKAYSGSS</sequence>
<name>A0A6J5VMX2_PRUAR</name>
<accession>A0A6J5VMX2</accession>
<dbReference type="AlphaFoldDB" id="A0A6J5VMX2"/>
<evidence type="ECO:0000313" key="2">
    <source>
        <dbReference type="Proteomes" id="UP000507222"/>
    </source>
</evidence>
<organism evidence="1 2">
    <name type="scientific">Prunus armeniaca</name>
    <name type="common">Apricot</name>
    <name type="synonym">Armeniaca vulgaris</name>
    <dbReference type="NCBI Taxonomy" id="36596"/>
    <lineage>
        <taxon>Eukaryota</taxon>
        <taxon>Viridiplantae</taxon>
        <taxon>Streptophyta</taxon>
        <taxon>Embryophyta</taxon>
        <taxon>Tracheophyta</taxon>
        <taxon>Spermatophyta</taxon>
        <taxon>Magnoliopsida</taxon>
        <taxon>eudicotyledons</taxon>
        <taxon>Gunneridae</taxon>
        <taxon>Pentapetalae</taxon>
        <taxon>rosids</taxon>
        <taxon>fabids</taxon>
        <taxon>Rosales</taxon>
        <taxon>Rosaceae</taxon>
        <taxon>Amygdaloideae</taxon>
        <taxon>Amygdaleae</taxon>
        <taxon>Prunus</taxon>
    </lineage>
</organism>
<dbReference type="EMBL" id="CAEKDK010000008">
    <property type="protein sequence ID" value="CAB4289543.1"/>
    <property type="molecule type" value="Genomic_DNA"/>
</dbReference>
<evidence type="ECO:0000313" key="1">
    <source>
        <dbReference type="EMBL" id="CAB4289543.1"/>
    </source>
</evidence>
<dbReference type="Proteomes" id="UP000507222">
    <property type="component" value="Unassembled WGS sequence"/>
</dbReference>
<proteinExistence type="predicted"/>
<gene>
    <name evidence="1" type="ORF">CURHAP_LOCUS48535</name>
</gene>
<protein>
    <submittedName>
        <fullName evidence="1">Uncharacterized protein</fullName>
    </submittedName>
</protein>
<reference evidence="1 2" key="1">
    <citation type="submission" date="2020-05" db="EMBL/GenBank/DDBJ databases">
        <authorList>
            <person name="Campoy J."/>
            <person name="Schneeberger K."/>
            <person name="Spophaly S."/>
        </authorList>
    </citation>
    <scope>NUCLEOTIDE SEQUENCE [LARGE SCALE GENOMIC DNA]</scope>
    <source>
        <strain evidence="1">PruArmRojPasFocal</strain>
    </source>
</reference>